<sequence>MIGRGRIGSLFNTKSAYTGWRRIFDYFSNPDIVLGRHDIISDDYSGLIFCCVRANVMHTTIKACPQAKRKQLMFMQKDHTNPTLEITGVLSSCRIVVLYISVSTEDAVPTDGVTEHDLRGLTVACGKQAEQVKQRLAYHNLSNNILDSETFEMAQYEKIIWLSTFNLIGMYHGGVHMSEVANRRMKEVTAIMHELFHVVQQRTTVCFDLRKSVQWLLSYSGTLITFPTLFSEYERRNAYLYEHSKRVIAQGQQDVSPIHKSYV</sequence>
<dbReference type="OrthoDB" id="40417at2759"/>
<dbReference type="EMBL" id="NBIV01000117">
    <property type="protein sequence ID" value="PXF43632.1"/>
    <property type="molecule type" value="Genomic_DNA"/>
</dbReference>
<reference evidence="1 2" key="1">
    <citation type="journal article" date="2018" name="Mol. Biol. Evol.">
        <title>Analysis of the draft genome of the red seaweed Gracilariopsis chorda provides insights into genome size evolution in Rhodophyta.</title>
        <authorList>
            <person name="Lee J."/>
            <person name="Yang E.C."/>
            <person name="Graf L."/>
            <person name="Yang J.H."/>
            <person name="Qiu H."/>
            <person name="Zel Zion U."/>
            <person name="Chan C.X."/>
            <person name="Stephens T.G."/>
            <person name="Weber A.P.M."/>
            <person name="Boo G.H."/>
            <person name="Boo S.M."/>
            <person name="Kim K.M."/>
            <person name="Shin Y."/>
            <person name="Jung M."/>
            <person name="Lee S.J."/>
            <person name="Yim H.S."/>
            <person name="Lee J.H."/>
            <person name="Bhattacharya D."/>
            <person name="Yoon H.S."/>
        </authorList>
    </citation>
    <scope>NUCLEOTIDE SEQUENCE [LARGE SCALE GENOMIC DNA]</scope>
    <source>
        <strain evidence="1 2">SKKU-2015</strain>
        <tissue evidence="1">Whole body</tissue>
    </source>
</reference>
<dbReference type="PANTHER" id="PTHR34044">
    <property type="entry name" value="NUCLEAR PROTEIN"/>
    <property type="match status" value="1"/>
</dbReference>
<dbReference type="PANTHER" id="PTHR34044:SF1">
    <property type="entry name" value="NUCLEAR PROTEIN"/>
    <property type="match status" value="1"/>
</dbReference>
<accession>A0A2V3INI1</accession>
<keyword evidence="2" id="KW-1185">Reference proteome</keyword>
<dbReference type="STRING" id="448386.A0A2V3INI1"/>
<dbReference type="Proteomes" id="UP000247409">
    <property type="component" value="Unassembled WGS sequence"/>
</dbReference>
<name>A0A2V3INI1_9FLOR</name>
<dbReference type="AlphaFoldDB" id="A0A2V3INI1"/>
<evidence type="ECO:0000313" key="1">
    <source>
        <dbReference type="EMBL" id="PXF43632.1"/>
    </source>
</evidence>
<evidence type="ECO:0000313" key="2">
    <source>
        <dbReference type="Proteomes" id="UP000247409"/>
    </source>
</evidence>
<proteinExistence type="predicted"/>
<comment type="caution">
    <text evidence="1">The sequence shown here is derived from an EMBL/GenBank/DDBJ whole genome shotgun (WGS) entry which is preliminary data.</text>
</comment>
<protein>
    <submittedName>
        <fullName evidence="1">Uncharacterized protein</fullName>
    </submittedName>
</protein>
<gene>
    <name evidence="1" type="ORF">BWQ96_06641</name>
</gene>
<organism evidence="1 2">
    <name type="scientific">Gracilariopsis chorda</name>
    <dbReference type="NCBI Taxonomy" id="448386"/>
    <lineage>
        <taxon>Eukaryota</taxon>
        <taxon>Rhodophyta</taxon>
        <taxon>Florideophyceae</taxon>
        <taxon>Rhodymeniophycidae</taxon>
        <taxon>Gracilariales</taxon>
        <taxon>Gracilariaceae</taxon>
        <taxon>Gracilariopsis</taxon>
    </lineage>
</organism>